<reference evidence="5 6" key="1">
    <citation type="journal article" date="2016" name="Nat. Commun.">
        <title>Thousands of microbial genomes shed light on interconnected biogeochemical processes in an aquifer system.</title>
        <authorList>
            <person name="Anantharaman K."/>
            <person name="Brown C.T."/>
            <person name="Hug L.A."/>
            <person name="Sharon I."/>
            <person name="Castelle C.J."/>
            <person name="Probst A.J."/>
            <person name="Thomas B.C."/>
            <person name="Singh A."/>
            <person name="Wilkins M.J."/>
            <person name="Karaoz U."/>
            <person name="Brodie E.L."/>
            <person name="Williams K.H."/>
            <person name="Hubbard S.S."/>
            <person name="Banfield J.F."/>
        </authorList>
    </citation>
    <scope>NUCLEOTIDE SEQUENCE [LARGE SCALE GENOMIC DNA]</scope>
</reference>
<keyword evidence="3 4" id="KW-0687">Ribonucleoprotein</keyword>
<proteinExistence type="inferred from homology"/>
<dbReference type="GO" id="GO:0019843">
    <property type="term" value="F:rRNA binding"/>
    <property type="evidence" value="ECO:0007669"/>
    <property type="project" value="UniProtKB-UniRule"/>
</dbReference>
<protein>
    <recommendedName>
        <fullName evidence="4">Large ribosomal subunit protein uL23</fullName>
    </recommendedName>
</protein>
<evidence type="ECO:0000256" key="4">
    <source>
        <dbReference type="HAMAP-Rule" id="MF_01369"/>
    </source>
</evidence>
<dbReference type="InterPro" id="IPR012677">
    <property type="entry name" value="Nucleotide-bd_a/b_plait_sf"/>
</dbReference>
<evidence type="ECO:0000313" key="5">
    <source>
        <dbReference type="EMBL" id="OHA80626.1"/>
    </source>
</evidence>
<dbReference type="NCBIfam" id="NF004363">
    <property type="entry name" value="PRK05738.2-4"/>
    <property type="match status" value="1"/>
</dbReference>
<organism evidence="5 6">
    <name type="scientific">Candidatus Yonathbacteria bacterium RIFCSPHIGHO2_02_FULL_44_14</name>
    <dbReference type="NCBI Taxonomy" id="1802724"/>
    <lineage>
        <taxon>Bacteria</taxon>
        <taxon>Candidatus Yonathiibacteriota</taxon>
    </lineage>
</organism>
<keyword evidence="4" id="KW-0694">RNA-binding</keyword>
<sequence length="88" mass="9797">MNAIVRPHITEKAAILAEKGTYVFEVAQNTNKIEIAKAIQALYNVTPARVNIINLPDTRVFVRNRKGVKSGLRKALVTLKKGDKIEIL</sequence>
<keyword evidence="4" id="KW-0699">rRNA-binding</keyword>
<evidence type="ECO:0000256" key="3">
    <source>
        <dbReference type="ARBA" id="ARBA00023274"/>
    </source>
</evidence>
<dbReference type="Pfam" id="PF00276">
    <property type="entry name" value="Ribosomal_L23"/>
    <property type="match status" value="1"/>
</dbReference>
<dbReference type="GO" id="GO:1990904">
    <property type="term" value="C:ribonucleoprotein complex"/>
    <property type="evidence" value="ECO:0007669"/>
    <property type="project" value="UniProtKB-KW"/>
</dbReference>
<dbReference type="SUPFAM" id="SSF54189">
    <property type="entry name" value="Ribosomal proteins S24e, L23 and L15e"/>
    <property type="match status" value="1"/>
</dbReference>
<evidence type="ECO:0000256" key="1">
    <source>
        <dbReference type="ARBA" id="ARBA00006700"/>
    </source>
</evidence>
<dbReference type="InterPro" id="IPR013025">
    <property type="entry name" value="Ribosomal_uL23-like"/>
</dbReference>
<keyword evidence="2 4" id="KW-0689">Ribosomal protein</keyword>
<evidence type="ECO:0000256" key="2">
    <source>
        <dbReference type="ARBA" id="ARBA00022980"/>
    </source>
</evidence>
<accession>A0A1G2S6E5</accession>
<dbReference type="InterPro" id="IPR012678">
    <property type="entry name" value="Ribosomal_uL23/eL15/eS24_sf"/>
</dbReference>
<comment type="function">
    <text evidence="4">One of the early assembly proteins it binds 23S rRNA. One of the proteins that surrounds the polypeptide exit tunnel on the outside of the ribosome. Forms the main docking site for trigger factor binding to the ribosome.</text>
</comment>
<evidence type="ECO:0000313" key="6">
    <source>
        <dbReference type="Proteomes" id="UP000179118"/>
    </source>
</evidence>
<dbReference type="AlphaFoldDB" id="A0A1G2S6E5"/>
<dbReference type="GO" id="GO:0003735">
    <property type="term" value="F:structural constituent of ribosome"/>
    <property type="evidence" value="ECO:0007669"/>
    <property type="project" value="InterPro"/>
</dbReference>
<dbReference type="HAMAP" id="MF_01369_B">
    <property type="entry name" value="Ribosomal_uL23_B"/>
    <property type="match status" value="1"/>
</dbReference>
<comment type="similarity">
    <text evidence="1 4">Belongs to the universal ribosomal protein uL23 family.</text>
</comment>
<dbReference type="GO" id="GO:0005840">
    <property type="term" value="C:ribosome"/>
    <property type="evidence" value="ECO:0007669"/>
    <property type="project" value="UniProtKB-KW"/>
</dbReference>
<name>A0A1G2S6E5_9BACT</name>
<dbReference type="Proteomes" id="UP000179118">
    <property type="component" value="Unassembled WGS sequence"/>
</dbReference>
<dbReference type="Gene3D" id="3.30.70.330">
    <property type="match status" value="1"/>
</dbReference>
<dbReference type="EMBL" id="MHUT01000018">
    <property type="protein sequence ID" value="OHA80626.1"/>
    <property type="molecule type" value="Genomic_DNA"/>
</dbReference>
<comment type="subunit">
    <text evidence="4">Part of the 50S ribosomal subunit. Contacts protein L29, and trigger factor when it is bound to the ribosome.</text>
</comment>
<comment type="caution">
    <text evidence="5">The sequence shown here is derived from an EMBL/GenBank/DDBJ whole genome shotgun (WGS) entry which is preliminary data.</text>
</comment>
<dbReference type="GO" id="GO:0006412">
    <property type="term" value="P:translation"/>
    <property type="evidence" value="ECO:0007669"/>
    <property type="project" value="UniProtKB-UniRule"/>
</dbReference>
<gene>
    <name evidence="4" type="primary">rplW</name>
    <name evidence="5" type="ORF">A3D51_00775</name>
</gene>